<gene>
    <name evidence="2" type="ORF">LY89DRAFT_734539</name>
</gene>
<dbReference type="AlphaFoldDB" id="A0A194X8E4"/>
<feature type="compositionally biased region" description="Acidic residues" evidence="1">
    <location>
        <begin position="65"/>
        <end position="77"/>
    </location>
</feature>
<keyword evidence="3" id="KW-1185">Reference proteome</keyword>
<accession>A0A194X8E4</accession>
<protein>
    <submittedName>
        <fullName evidence="2">Uncharacterized protein</fullName>
    </submittedName>
</protein>
<dbReference type="Proteomes" id="UP000070700">
    <property type="component" value="Unassembled WGS sequence"/>
</dbReference>
<reference evidence="2 3" key="1">
    <citation type="submission" date="2015-10" db="EMBL/GenBank/DDBJ databases">
        <title>Full genome of DAOMC 229536 Phialocephala scopiformis, a fungal endophyte of spruce producing the potent anti-insectan compound rugulosin.</title>
        <authorList>
            <consortium name="DOE Joint Genome Institute"/>
            <person name="Walker A.K."/>
            <person name="Frasz S.L."/>
            <person name="Seifert K.A."/>
            <person name="Miller J.D."/>
            <person name="Mondo S.J."/>
            <person name="Labutti K."/>
            <person name="Lipzen A."/>
            <person name="Dockter R."/>
            <person name="Kennedy M."/>
            <person name="Grigoriev I.V."/>
            <person name="Spatafora J.W."/>
        </authorList>
    </citation>
    <scope>NUCLEOTIDE SEQUENCE [LARGE SCALE GENOMIC DNA]</scope>
    <source>
        <strain evidence="2 3">CBS 120377</strain>
    </source>
</reference>
<evidence type="ECO:0000256" key="1">
    <source>
        <dbReference type="SAM" id="MobiDB-lite"/>
    </source>
</evidence>
<proteinExistence type="predicted"/>
<name>A0A194X8E4_MOLSC</name>
<dbReference type="InParanoid" id="A0A194X8E4"/>
<organism evidence="2 3">
    <name type="scientific">Mollisia scopiformis</name>
    <name type="common">Conifer needle endophyte fungus</name>
    <name type="synonym">Phialocephala scopiformis</name>
    <dbReference type="NCBI Taxonomy" id="149040"/>
    <lineage>
        <taxon>Eukaryota</taxon>
        <taxon>Fungi</taxon>
        <taxon>Dikarya</taxon>
        <taxon>Ascomycota</taxon>
        <taxon>Pezizomycotina</taxon>
        <taxon>Leotiomycetes</taxon>
        <taxon>Helotiales</taxon>
        <taxon>Mollisiaceae</taxon>
        <taxon>Mollisia</taxon>
    </lineage>
</organism>
<sequence>MDTEQSKESGQEESNDLSNQLAESATSTEGRVSTYPSTGFSRKRAIAEDDGGISKKAKMVKENRDEETDSEAESVDSDLFELDKYEHAIDAYPSIEDIESASDEPWVRTERGSWRYIQHVHGLTNGDLTFENLLRVSKDRPGEAVLKVGDKLVMPGFSNGSYITKTVEIVGGWAQRPLPVPQN</sequence>
<dbReference type="KEGG" id="psco:LY89DRAFT_734539"/>
<evidence type="ECO:0000313" key="2">
    <source>
        <dbReference type="EMBL" id="KUJ16443.1"/>
    </source>
</evidence>
<feature type="region of interest" description="Disordered" evidence="1">
    <location>
        <begin position="1"/>
        <end position="77"/>
    </location>
</feature>
<dbReference type="RefSeq" id="XP_018070798.1">
    <property type="nucleotide sequence ID" value="XM_018219920.1"/>
</dbReference>
<evidence type="ECO:0000313" key="3">
    <source>
        <dbReference type="Proteomes" id="UP000070700"/>
    </source>
</evidence>
<dbReference type="EMBL" id="KQ947416">
    <property type="protein sequence ID" value="KUJ16443.1"/>
    <property type="molecule type" value="Genomic_DNA"/>
</dbReference>
<feature type="compositionally biased region" description="Basic and acidic residues" evidence="1">
    <location>
        <begin position="1"/>
        <end position="10"/>
    </location>
</feature>
<dbReference type="GeneID" id="28829646"/>
<feature type="compositionally biased region" description="Polar residues" evidence="1">
    <location>
        <begin position="16"/>
        <end position="40"/>
    </location>
</feature>